<proteinExistence type="inferred from homology"/>
<evidence type="ECO:0000256" key="2">
    <source>
        <dbReference type="ARBA" id="ARBA00007395"/>
    </source>
</evidence>
<evidence type="ECO:0000256" key="11">
    <source>
        <dbReference type="ARBA" id="ARBA00023136"/>
    </source>
</evidence>
<dbReference type="GO" id="GO:0009061">
    <property type="term" value="P:anaerobic respiration"/>
    <property type="evidence" value="ECO:0007669"/>
    <property type="project" value="TreeGrafter"/>
</dbReference>
<dbReference type="PANTHER" id="PTHR30333">
    <property type="entry name" value="CYTOCHROME C-TYPE PROTEIN"/>
    <property type="match status" value="1"/>
</dbReference>
<keyword evidence="9" id="KW-1133">Transmembrane helix</keyword>
<dbReference type="GO" id="GO:0009055">
    <property type="term" value="F:electron transfer activity"/>
    <property type="evidence" value="ECO:0007669"/>
    <property type="project" value="TreeGrafter"/>
</dbReference>
<sequence>MITLKTKWTLFWILCAAFICGILSVCGLVSAVNWLGSEKFCSTGCHTMNGVAYAWKQGSHARTASGKTADCSDCHLYNASENTLGPIGYISLLGHKVVAASHSAFGQIIGNFSTPTLWMQQRPGIEAGEIQWFRETNYHTCRGCHDLSRMWDKNNPSIGAWHALYQNQTLDCLACHKDVGHNYTKIDAYIKDNGTYPNLDEAWLFPVDASSSASPMPPANLTPEQLQKDAQPYNPSSVSGASTGNTQTVNQSKDAAKIAQELYQKTKEPIGAASNTVKSAPAAAPAQSVSGASAPAAKPAAAPAPATKAAPAQAVSGASAQKK</sequence>
<evidence type="ECO:0000256" key="12">
    <source>
        <dbReference type="SAM" id="MobiDB-lite"/>
    </source>
</evidence>
<dbReference type="InterPro" id="IPR051174">
    <property type="entry name" value="Cytochrome_c-type_ET"/>
</dbReference>
<organism evidence="14 15">
    <name type="scientific">Parasutterella muris</name>
    <dbReference type="NCBI Taxonomy" id="2565572"/>
    <lineage>
        <taxon>Bacteria</taxon>
        <taxon>Pseudomonadati</taxon>
        <taxon>Pseudomonadota</taxon>
        <taxon>Betaproteobacteria</taxon>
        <taxon>Burkholderiales</taxon>
        <taxon>Sutterellaceae</taxon>
        <taxon>Parasutterella</taxon>
    </lineage>
</organism>
<feature type="domain" description="NapC/NirT cytochrome c N-terminal" evidence="13">
    <location>
        <begin position="6"/>
        <end position="184"/>
    </location>
</feature>
<dbReference type="SUPFAM" id="SSF48695">
    <property type="entry name" value="Multiheme cytochromes"/>
    <property type="match status" value="1"/>
</dbReference>
<evidence type="ECO:0000256" key="8">
    <source>
        <dbReference type="ARBA" id="ARBA00022982"/>
    </source>
</evidence>
<dbReference type="RefSeq" id="WP_160335302.1">
    <property type="nucleotide sequence ID" value="NZ_CALPCR010000012.1"/>
</dbReference>
<keyword evidence="4" id="KW-1003">Cell membrane</keyword>
<protein>
    <submittedName>
        <fullName evidence="14">Cytochrome C</fullName>
    </submittedName>
</protein>
<name>A0A6L6YNF0_9BURK</name>
<keyword evidence="6" id="KW-0812">Transmembrane</keyword>
<evidence type="ECO:0000256" key="9">
    <source>
        <dbReference type="ARBA" id="ARBA00022989"/>
    </source>
</evidence>
<keyword evidence="10" id="KW-0408">Iron</keyword>
<comment type="similarity">
    <text evidence="2">Belongs to the NapC/NirT/NrfH family.</text>
</comment>
<evidence type="ECO:0000256" key="3">
    <source>
        <dbReference type="ARBA" id="ARBA00022448"/>
    </source>
</evidence>
<feature type="compositionally biased region" description="Low complexity" evidence="12">
    <location>
        <begin position="279"/>
        <end position="323"/>
    </location>
</feature>
<keyword evidence="3" id="KW-0813">Transport</keyword>
<dbReference type="InterPro" id="IPR038266">
    <property type="entry name" value="NapC/NirT_cytc_sf"/>
</dbReference>
<evidence type="ECO:0000313" key="15">
    <source>
        <dbReference type="Proteomes" id="UP000472580"/>
    </source>
</evidence>
<accession>A0A6L6YNF0</accession>
<evidence type="ECO:0000256" key="7">
    <source>
        <dbReference type="ARBA" id="ARBA00022723"/>
    </source>
</evidence>
<keyword evidence="5" id="KW-0349">Heme</keyword>
<keyword evidence="11" id="KW-0472">Membrane</keyword>
<evidence type="ECO:0000256" key="6">
    <source>
        <dbReference type="ARBA" id="ARBA00022692"/>
    </source>
</evidence>
<dbReference type="GO" id="GO:0005886">
    <property type="term" value="C:plasma membrane"/>
    <property type="evidence" value="ECO:0007669"/>
    <property type="project" value="UniProtKB-SubCell"/>
</dbReference>
<dbReference type="AlphaFoldDB" id="A0A6L6YNF0"/>
<evidence type="ECO:0000259" key="13">
    <source>
        <dbReference type="Pfam" id="PF03264"/>
    </source>
</evidence>
<gene>
    <name evidence="14" type="ORF">E5987_06570</name>
</gene>
<reference evidence="14 15" key="1">
    <citation type="submission" date="2019-12" db="EMBL/GenBank/DDBJ databases">
        <title>Microbes associate with the intestines of laboratory mice.</title>
        <authorList>
            <person name="Navarre W."/>
            <person name="Wong E."/>
        </authorList>
    </citation>
    <scope>NUCLEOTIDE SEQUENCE [LARGE SCALE GENOMIC DNA]</scope>
    <source>
        <strain evidence="14 15">NM82_D38</strain>
    </source>
</reference>
<dbReference type="InterPro" id="IPR036280">
    <property type="entry name" value="Multihaem_cyt_sf"/>
</dbReference>
<feature type="region of interest" description="Disordered" evidence="12">
    <location>
        <begin position="210"/>
        <end position="253"/>
    </location>
</feature>
<dbReference type="Pfam" id="PF03264">
    <property type="entry name" value="Cytochrom_NNT"/>
    <property type="match status" value="1"/>
</dbReference>
<dbReference type="PANTHER" id="PTHR30333:SF1">
    <property type="entry name" value="CYTOCHROME C-TYPE PROTEIN NAPC"/>
    <property type="match status" value="1"/>
</dbReference>
<evidence type="ECO:0000256" key="4">
    <source>
        <dbReference type="ARBA" id="ARBA00022475"/>
    </source>
</evidence>
<comment type="subcellular location">
    <subcellularLocation>
        <location evidence="1">Cell membrane</location>
    </subcellularLocation>
</comment>
<comment type="caution">
    <text evidence="14">The sequence shown here is derived from an EMBL/GenBank/DDBJ whole genome shotgun (WGS) entry which is preliminary data.</text>
</comment>
<keyword evidence="8" id="KW-0249">Electron transport</keyword>
<dbReference type="Proteomes" id="UP000472580">
    <property type="component" value="Unassembled WGS sequence"/>
</dbReference>
<dbReference type="OrthoDB" id="9782159at2"/>
<keyword evidence="7" id="KW-0479">Metal-binding</keyword>
<dbReference type="Gene3D" id="1.10.3820.10">
    <property type="entry name" value="Di-heme elbow motif domain"/>
    <property type="match status" value="1"/>
</dbReference>
<evidence type="ECO:0000313" key="14">
    <source>
        <dbReference type="EMBL" id="MVX56871.1"/>
    </source>
</evidence>
<evidence type="ECO:0000256" key="5">
    <source>
        <dbReference type="ARBA" id="ARBA00022617"/>
    </source>
</evidence>
<dbReference type="EMBL" id="WSRP01000017">
    <property type="protein sequence ID" value="MVX56871.1"/>
    <property type="molecule type" value="Genomic_DNA"/>
</dbReference>
<evidence type="ECO:0000256" key="1">
    <source>
        <dbReference type="ARBA" id="ARBA00004236"/>
    </source>
</evidence>
<feature type="region of interest" description="Disordered" evidence="12">
    <location>
        <begin position="274"/>
        <end position="323"/>
    </location>
</feature>
<evidence type="ECO:0000256" key="10">
    <source>
        <dbReference type="ARBA" id="ARBA00023004"/>
    </source>
</evidence>
<keyword evidence="15" id="KW-1185">Reference proteome</keyword>
<dbReference type="InterPro" id="IPR005126">
    <property type="entry name" value="NapC/NirT_cyt_c_N"/>
</dbReference>
<dbReference type="GO" id="GO:0046872">
    <property type="term" value="F:metal ion binding"/>
    <property type="evidence" value="ECO:0007669"/>
    <property type="project" value="UniProtKB-KW"/>
</dbReference>
<feature type="compositionally biased region" description="Polar residues" evidence="12">
    <location>
        <begin position="233"/>
        <end position="253"/>
    </location>
</feature>